<gene>
    <name evidence="2" type="ORF">GCM10009754_82500</name>
</gene>
<dbReference type="SUPFAM" id="SSF54975">
    <property type="entry name" value="Acylphosphatase/BLUF domain-like"/>
    <property type="match status" value="1"/>
</dbReference>
<dbReference type="InterPro" id="IPR036046">
    <property type="entry name" value="Acylphosphatase-like_dom_sf"/>
</dbReference>
<evidence type="ECO:0000313" key="3">
    <source>
        <dbReference type="Proteomes" id="UP001501116"/>
    </source>
</evidence>
<dbReference type="EMBL" id="BAAANN010000059">
    <property type="protein sequence ID" value="GAA1991422.1"/>
    <property type="molecule type" value="Genomic_DNA"/>
</dbReference>
<dbReference type="SMART" id="SM01034">
    <property type="entry name" value="BLUF"/>
    <property type="match status" value="1"/>
</dbReference>
<feature type="domain" description="BLUF" evidence="1">
    <location>
        <begin position="2"/>
        <end position="98"/>
    </location>
</feature>
<dbReference type="InterPro" id="IPR007024">
    <property type="entry name" value="BLUF_domain"/>
</dbReference>
<name>A0ABP5E687_9PSEU</name>
<dbReference type="PROSITE" id="PS50925">
    <property type="entry name" value="BLUF"/>
    <property type="match status" value="1"/>
</dbReference>
<dbReference type="Proteomes" id="UP001501116">
    <property type="component" value="Unassembled WGS sequence"/>
</dbReference>
<dbReference type="RefSeq" id="WP_344431298.1">
    <property type="nucleotide sequence ID" value="NZ_BAAANN010000059.1"/>
</dbReference>
<accession>A0ABP5E687</accession>
<organism evidence="2 3">
    <name type="scientific">Amycolatopsis minnesotensis</name>
    <dbReference type="NCBI Taxonomy" id="337894"/>
    <lineage>
        <taxon>Bacteria</taxon>
        <taxon>Bacillati</taxon>
        <taxon>Actinomycetota</taxon>
        <taxon>Actinomycetes</taxon>
        <taxon>Pseudonocardiales</taxon>
        <taxon>Pseudonocardiaceae</taxon>
        <taxon>Amycolatopsis</taxon>
    </lineage>
</organism>
<dbReference type="Gene3D" id="3.30.70.100">
    <property type="match status" value="1"/>
</dbReference>
<sequence length="139" mass="15515">MPYTLTYSSTAVFVLSDDEVSILLARSRELNVADDVTGLLVYLRLDEDQAAFVQVLEGDQNAVEQTYARIEGDELHTGLTVLHRGTIQQRRFPEWSMKFARLDQPALQEVFAEPYPVSAGNLLADRAKAEQLITAAENS</sequence>
<comment type="caution">
    <text evidence="2">The sequence shown here is derived from an EMBL/GenBank/DDBJ whole genome shotgun (WGS) entry which is preliminary data.</text>
</comment>
<evidence type="ECO:0000313" key="2">
    <source>
        <dbReference type="EMBL" id="GAA1991422.1"/>
    </source>
</evidence>
<protein>
    <submittedName>
        <fullName evidence="2">BLUF domain-containing protein</fullName>
    </submittedName>
</protein>
<evidence type="ECO:0000259" key="1">
    <source>
        <dbReference type="PROSITE" id="PS50925"/>
    </source>
</evidence>
<reference evidence="3" key="1">
    <citation type="journal article" date="2019" name="Int. J. Syst. Evol. Microbiol.">
        <title>The Global Catalogue of Microorganisms (GCM) 10K type strain sequencing project: providing services to taxonomists for standard genome sequencing and annotation.</title>
        <authorList>
            <consortium name="The Broad Institute Genomics Platform"/>
            <consortium name="The Broad Institute Genome Sequencing Center for Infectious Disease"/>
            <person name="Wu L."/>
            <person name="Ma J."/>
        </authorList>
    </citation>
    <scope>NUCLEOTIDE SEQUENCE [LARGE SCALE GENOMIC DNA]</scope>
    <source>
        <strain evidence="3">JCM 14545</strain>
    </source>
</reference>
<dbReference type="Pfam" id="PF04940">
    <property type="entry name" value="BLUF"/>
    <property type="match status" value="1"/>
</dbReference>
<keyword evidence="3" id="KW-1185">Reference proteome</keyword>
<proteinExistence type="predicted"/>